<sequence>MCMGRKEKHLGNGVEVQVKVREMRVGGVDMVVEMEPRYDGQEHGQGRHHCLSRSQNAGGSVVMRPWESDRLVGVGNVNAGAVLGSGGGETSSGTGTVAGTRIVAKGSPGPDPSLVSSFQKVWDAEAHTPLQSSPTTFPPASPLCPSFRRQNLPNTMAPNN</sequence>
<protein>
    <submittedName>
        <fullName evidence="1">Uncharacterized protein</fullName>
    </submittedName>
</protein>
<organism evidence="1 2">
    <name type="scientific">Lindgomyces ingoldianus</name>
    <dbReference type="NCBI Taxonomy" id="673940"/>
    <lineage>
        <taxon>Eukaryota</taxon>
        <taxon>Fungi</taxon>
        <taxon>Dikarya</taxon>
        <taxon>Ascomycota</taxon>
        <taxon>Pezizomycotina</taxon>
        <taxon>Dothideomycetes</taxon>
        <taxon>Pleosporomycetidae</taxon>
        <taxon>Pleosporales</taxon>
        <taxon>Lindgomycetaceae</taxon>
        <taxon>Lindgomyces</taxon>
    </lineage>
</organism>
<keyword evidence="2" id="KW-1185">Reference proteome</keyword>
<gene>
    <name evidence="1" type="ORF">BDR25DRAFT_312640</name>
</gene>
<comment type="caution">
    <text evidence="1">The sequence shown here is derived from an EMBL/GenBank/DDBJ whole genome shotgun (WGS) entry which is preliminary data.</text>
</comment>
<evidence type="ECO:0000313" key="2">
    <source>
        <dbReference type="Proteomes" id="UP000799755"/>
    </source>
</evidence>
<evidence type="ECO:0000313" key="1">
    <source>
        <dbReference type="EMBL" id="KAF2472724.1"/>
    </source>
</evidence>
<name>A0ACB6R0E8_9PLEO</name>
<reference evidence="1" key="1">
    <citation type="journal article" date="2020" name="Stud. Mycol.">
        <title>101 Dothideomycetes genomes: a test case for predicting lifestyles and emergence of pathogens.</title>
        <authorList>
            <person name="Haridas S."/>
            <person name="Albert R."/>
            <person name="Binder M."/>
            <person name="Bloem J."/>
            <person name="Labutti K."/>
            <person name="Salamov A."/>
            <person name="Andreopoulos B."/>
            <person name="Baker S."/>
            <person name="Barry K."/>
            <person name="Bills G."/>
            <person name="Bluhm B."/>
            <person name="Cannon C."/>
            <person name="Castanera R."/>
            <person name="Culley D."/>
            <person name="Daum C."/>
            <person name="Ezra D."/>
            <person name="Gonzalez J."/>
            <person name="Henrissat B."/>
            <person name="Kuo A."/>
            <person name="Liang C."/>
            <person name="Lipzen A."/>
            <person name="Lutzoni F."/>
            <person name="Magnuson J."/>
            <person name="Mondo S."/>
            <person name="Nolan M."/>
            <person name="Ohm R."/>
            <person name="Pangilinan J."/>
            <person name="Park H.-J."/>
            <person name="Ramirez L."/>
            <person name="Alfaro M."/>
            <person name="Sun H."/>
            <person name="Tritt A."/>
            <person name="Yoshinaga Y."/>
            <person name="Zwiers L.-H."/>
            <person name="Turgeon B."/>
            <person name="Goodwin S."/>
            <person name="Spatafora J."/>
            <person name="Crous P."/>
            <person name="Grigoriev I."/>
        </authorList>
    </citation>
    <scope>NUCLEOTIDE SEQUENCE</scope>
    <source>
        <strain evidence="1">ATCC 200398</strain>
    </source>
</reference>
<proteinExistence type="predicted"/>
<accession>A0ACB6R0E8</accession>
<dbReference type="EMBL" id="MU003501">
    <property type="protein sequence ID" value="KAF2472724.1"/>
    <property type="molecule type" value="Genomic_DNA"/>
</dbReference>
<dbReference type="Proteomes" id="UP000799755">
    <property type="component" value="Unassembled WGS sequence"/>
</dbReference>